<dbReference type="InterPro" id="IPR001387">
    <property type="entry name" value="Cro/C1-type_HTH"/>
</dbReference>
<name>A0ABT6AKF6_9BURK</name>
<accession>A0ABT6AKF6</accession>
<reference evidence="1 2" key="1">
    <citation type="submission" date="2023-03" db="EMBL/GenBank/DDBJ databases">
        <title>Draft assemblies of triclosan tolerant bacteria isolated from returned activated sludge.</title>
        <authorList>
            <person name="Van Hamelsveld S."/>
        </authorList>
    </citation>
    <scope>NUCLEOTIDE SEQUENCE [LARGE SCALE GENOMIC DNA]</scope>
    <source>
        <strain evidence="1 2">GW210010_S58</strain>
    </source>
</reference>
<evidence type="ECO:0000313" key="1">
    <source>
        <dbReference type="EMBL" id="MDF3833092.1"/>
    </source>
</evidence>
<dbReference type="Proteomes" id="UP001216674">
    <property type="component" value="Unassembled WGS sequence"/>
</dbReference>
<protein>
    <submittedName>
        <fullName evidence="1">Helix-turn-helix transcriptional regulator</fullName>
    </submittedName>
</protein>
<comment type="caution">
    <text evidence="1">The sequence shown here is derived from an EMBL/GenBank/DDBJ whole genome shotgun (WGS) entry which is preliminary data.</text>
</comment>
<dbReference type="InterPro" id="IPR010982">
    <property type="entry name" value="Lambda_DNA-bd_dom_sf"/>
</dbReference>
<dbReference type="CDD" id="cd00093">
    <property type="entry name" value="HTH_XRE"/>
    <property type="match status" value="1"/>
</dbReference>
<sequence>MARQLPPSIPSVQPRISTLAELGALVRNRRLEQALRIDDAASFCGVSASLLSRLENGRPVQTDKLLLVLAGLGLGMVLGPKAALMDIDLPFFPLERA</sequence>
<gene>
    <name evidence="1" type="ORF">P3W85_09035</name>
</gene>
<organism evidence="1 2">
    <name type="scientific">Cupriavidus basilensis</name>
    <dbReference type="NCBI Taxonomy" id="68895"/>
    <lineage>
        <taxon>Bacteria</taxon>
        <taxon>Pseudomonadati</taxon>
        <taxon>Pseudomonadota</taxon>
        <taxon>Betaproteobacteria</taxon>
        <taxon>Burkholderiales</taxon>
        <taxon>Burkholderiaceae</taxon>
        <taxon>Cupriavidus</taxon>
    </lineage>
</organism>
<evidence type="ECO:0000313" key="2">
    <source>
        <dbReference type="Proteomes" id="UP001216674"/>
    </source>
</evidence>
<dbReference type="EMBL" id="JARJLM010000158">
    <property type="protein sequence ID" value="MDF3833092.1"/>
    <property type="molecule type" value="Genomic_DNA"/>
</dbReference>
<dbReference type="Pfam" id="PF13560">
    <property type="entry name" value="HTH_31"/>
    <property type="match status" value="1"/>
</dbReference>
<keyword evidence="2" id="KW-1185">Reference proteome</keyword>
<dbReference type="SUPFAM" id="SSF47413">
    <property type="entry name" value="lambda repressor-like DNA-binding domains"/>
    <property type="match status" value="1"/>
</dbReference>
<proteinExistence type="predicted"/>
<dbReference type="Gene3D" id="1.10.260.40">
    <property type="entry name" value="lambda repressor-like DNA-binding domains"/>
    <property type="match status" value="1"/>
</dbReference>